<gene>
    <name evidence="1" type="ORF">AWC19_09535</name>
</gene>
<accession>A0A1X1ZMM2</accession>
<sequence>MTTVTSYYTKRAPDEFFIPDHAGVWFLTPSGLNCGIWDRGGFGCSGPYPGAPAGDDHIGWFNGNRAVHHGWTAAIQFPPGQAQRPLPPLNYVTSNSTTCAVTSESNTYCEHGEFKMFMTPAGTWFKGWDDRQSWACLSYGSC</sequence>
<dbReference type="EMBL" id="LQPJ01000102">
    <property type="protein sequence ID" value="ORW24341.1"/>
    <property type="molecule type" value="Genomic_DNA"/>
</dbReference>
<proteinExistence type="predicted"/>
<organism evidence="1 2">
    <name type="scientific">Mycobacterium palustre</name>
    <dbReference type="NCBI Taxonomy" id="153971"/>
    <lineage>
        <taxon>Bacteria</taxon>
        <taxon>Bacillati</taxon>
        <taxon>Actinomycetota</taxon>
        <taxon>Actinomycetes</taxon>
        <taxon>Mycobacteriales</taxon>
        <taxon>Mycobacteriaceae</taxon>
        <taxon>Mycobacterium</taxon>
        <taxon>Mycobacterium simiae complex</taxon>
    </lineage>
</organism>
<dbReference type="AlphaFoldDB" id="A0A1X1ZMM2"/>
<dbReference type="RefSeq" id="WP_085078659.1">
    <property type="nucleotide sequence ID" value="NZ_LQPJ01000102.1"/>
</dbReference>
<dbReference type="OrthoDB" id="4624909at2"/>
<keyword evidence="2" id="KW-1185">Reference proteome</keyword>
<evidence type="ECO:0000313" key="1">
    <source>
        <dbReference type="EMBL" id="ORW24341.1"/>
    </source>
</evidence>
<protein>
    <submittedName>
        <fullName evidence="1">Uncharacterized protein</fullName>
    </submittedName>
</protein>
<evidence type="ECO:0000313" key="2">
    <source>
        <dbReference type="Proteomes" id="UP000193529"/>
    </source>
</evidence>
<comment type="caution">
    <text evidence="1">The sequence shown here is derived from an EMBL/GenBank/DDBJ whole genome shotgun (WGS) entry which is preliminary data.</text>
</comment>
<reference evidence="1 2" key="1">
    <citation type="submission" date="2016-01" db="EMBL/GenBank/DDBJ databases">
        <title>The new phylogeny of the genus Mycobacterium.</title>
        <authorList>
            <person name="Tarcisio F."/>
            <person name="Conor M."/>
            <person name="Antonella G."/>
            <person name="Elisabetta G."/>
            <person name="Giulia F.S."/>
            <person name="Sara T."/>
            <person name="Anna F."/>
            <person name="Clotilde B."/>
            <person name="Roberto B."/>
            <person name="Veronica D.S."/>
            <person name="Fabio R."/>
            <person name="Monica P."/>
            <person name="Olivier J."/>
            <person name="Enrico T."/>
            <person name="Nicola S."/>
        </authorList>
    </citation>
    <scope>NUCLEOTIDE SEQUENCE [LARGE SCALE GENOMIC DNA]</scope>
    <source>
        <strain evidence="1 2">DSM 44572</strain>
    </source>
</reference>
<dbReference type="Proteomes" id="UP000193529">
    <property type="component" value="Unassembled WGS sequence"/>
</dbReference>
<name>A0A1X1ZMM2_9MYCO</name>
<dbReference type="STRING" id="153971.AWC19_09535"/>